<reference evidence="7" key="1">
    <citation type="submission" date="2021-02" db="EMBL/GenBank/DDBJ databases">
        <authorList>
            <person name="Nowell W R."/>
        </authorList>
    </citation>
    <scope>NUCLEOTIDE SEQUENCE</scope>
</reference>
<protein>
    <recommendedName>
        <fullName evidence="6">Helicase C-terminal domain-containing protein</fullName>
    </recommendedName>
</protein>
<dbReference type="Proteomes" id="UP000663828">
    <property type="component" value="Unassembled WGS sequence"/>
</dbReference>
<evidence type="ECO:0000256" key="2">
    <source>
        <dbReference type="ARBA" id="ARBA00022801"/>
    </source>
</evidence>
<dbReference type="GO" id="GO:0003724">
    <property type="term" value="F:RNA helicase activity"/>
    <property type="evidence" value="ECO:0007669"/>
    <property type="project" value="UniProtKB-EC"/>
</dbReference>
<dbReference type="AlphaFoldDB" id="A0A816HA52"/>
<dbReference type="EMBL" id="CAJNOR010016429">
    <property type="protein sequence ID" value="CAF1685041.1"/>
    <property type="molecule type" value="Genomic_DNA"/>
</dbReference>
<name>A0A816HA52_ADIRI</name>
<keyword evidence="3" id="KW-0347">Helicase</keyword>
<dbReference type="SMART" id="SM00490">
    <property type="entry name" value="HELICc"/>
    <property type="match status" value="1"/>
</dbReference>
<dbReference type="PROSITE" id="PS51194">
    <property type="entry name" value="HELICASE_CTER"/>
    <property type="match status" value="1"/>
</dbReference>
<dbReference type="FunFam" id="3.40.50.300:FF:000446">
    <property type="entry name" value="ATP-dependent RNA helicase SUPV3L1, mitochondrial"/>
    <property type="match status" value="1"/>
</dbReference>
<keyword evidence="1" id="KW-0547">Nucleotide-binding</keyword>
<evidence type="ECO:0000256" key="3">
    <source>
        <dbReference type="ARBA" id="ARBA00022806"/>
    </source>
</evidence>
<sequence length="237" mass="27034">KEIHLCGEGSTIRLIQELMVTTGDEVEIREYKRLTKLNYQERALETFDNVKPGDCFVCFSKNDIFHITRELERRGHEVAVIYGSLPPGTKLLQAQRFNDPNDSCKIMVATDAIGMGLNLSIKRIIFYSLMKPQLNEQGEKEKDTVTTSQALQIAGRAGRFASAFPDGEVTTFRRDDLPLLKDIVNRQVETIKRAGLHPTAEQIEMFAYHLPKHSLSSLIVSFHIIQQHDHLTVFQFF</sequence>
<evidence type="ECO:0000313" key="7">
    <source>
        <dbReference type="EMBL" id="CAF1685041.1"/>
    </source>
</evidence>
<dbReference type="InterPro" id="IPR050699">
    <property type="entry name" value="RNA-DNA_Helicase"/>
</dbReference>
<dbReference type="InterPro" id="IPR001650">
    <property type="entry name" value="Helicase_C-like"/>
</dbReference>
<keyword evidence="8" id="KW-1185">Reference proteome</keyword>
<dbReference type="Gene3D" id="1.20.272.40">
    <property type="match status" value="1"/>
</dbReference>
<dbReference type="GO" id="GO:0000965">
    <property type="term" value="P:mitochondrial RNA 3'-end processing"/>
    <property type="evidence" value="ECO:0007669"/>
    <property type="project" value="TreeGrafter"/>
</dbReference>
<keyword evidence="2" id="KW-0378">Hydrolase</keyword>
<gene>
    <name evidence="7" type="ORF">XAT740_LOCUS61657</name>
</gene>
<comment type="catalytic activity">
    <reaction evidence="5">
        <text>ATP + H2O = ADP + phosphate + H(+)</text>
        <dbReference type="Rhea" id="RHEA:13065"/>
        <dbReference type="ChEBI" id="CHEBI:15377"/>
        <dbReference type="ChEBI" id="CHEBI:15378"/>
        <dbReference type="ChEBI" id="CHEBI:30616"/>
        <dbReference type="ChEBI" id="CHEBI:43474"/>
        <dbReference type="ChEBI" id="CHEBI:456216"/>
        <dbReference type="EC" id="3.6.4.13"/>
    </reaction>
</comment>
<dbReference type="CDD" id="cd18805">
    <property type="entry name" value="SF2_C_suv3"/>
    <property type="match status" value="1"/>
</dbReference>
<evidence type="ECO:0000256" key="4">
    <source>
        <dbReference type="ARBA" id="ARBA00022840"/>
    </source>
</evidence>
<dbReference type="GO" id="GO:0005524">
    <property type="term" value="F:ATP binding"/>
    <property type="evidence" value="ECO:0007669"/>
    <property type="project" value="UniProtKB-KW"/>
</dbReference>
<dbReference type="PANTHER" id="PTHR12131:SF1">
    <property type="entry name" value="ATP-DEPENDENT RNA HELICASE SUPV3L1, MITOCHONDRIAL-RELATED"/>
    <property type="match status" value="1"/>
</dbReference>
<keyword evidence="4" id="KW-0067">ATP-binding</keyword>
<organism evidence="7 8">
    <name type="scientific">Adineta ricciae</name>
    <name type="common">Rotifer</name>
    <dbReference type="NCBI Taxonomy" id="249248"/>
    <lineage>
        <taxon>Eukaryota</taxon>
        <taxon>Metazoa</taxon>
        <taxon>Spiralia</taxon>
        <taxon>Gnathifera</taxon>
        <taxon>Rotifera</taxon>
        <taxon>Eurotatoria</taxon>
        <taxon>Bdelloidea</taxon>
        <taxon>Adinetida</taxon>
        <taxon>Adinetidae</taxon>
        <taxon>Adineta</taxon>
    </lineage>
</organism>
<evidence type="ECO:0000259" key="6">
    <source>
        <dbReference type="PROSITE" id="PS51194"/>
    </source>
</evidence>
<proteinExistence type="predicted"/>
<comment type="caution">
    <text evidence="7">The sequence shown here is derived from an EMBL/GenBank/DDBJ whole genome shotgun (WGS) entry which is preliminary data.</text>
</comment>
<dbReference type="Pfam" id="PF00271">
    <property type="entry name" value="Helicase_C"/>
    <property type="match status" value="1"/>
</dbReference>
<dbReference type="Gene3D" id="3.40.50.300">
    <property type="entry name" value="P-loop containing nucleotide triphosphate hydrolases"/>
    <property type="match status" value="1"/>
</dbReference>
<dbReference type="InterPro" id="IPR027417">
    <property type="entry name" value="P-loop_NTPase"/>
</dbReference>
<dbReference type="PANTHER" id="PTHR12131">
    <property type="entry name" value="ATP-DEPENDENT RNA AND DNA HELICASE"/>
    <property type="match status" value="1"/>
</dbReference>
<accession>A0A816HA52</accession>
<evidence type="ECO:0000256" key="1">
    <source>
        <dbReference type="ARBA" id="ARBA00022741"/>
    </source>
</evidence>
<dbReference type="GO" id="GO:0045025">
    <property type="term" value="C:mitochondrial degradosome"/>
    <property type="evidence" value="ECO:0007669"/>
    <property type="project" value="TreeGrafter"/>
</dbReference>
<feature type="domain" description="Helicase C-terminal" evidence="6">
    <location>
        <begin position="14"/>
        <end position="207"/>
    </location>
</feature>
<evidence type="ECO:0000313" key="8">
    <source>
        <dbReference type="Proteomes" id="UP000663828"/>
    </source>
</evidence>
<evidence type="ECO:0000256" key="5">
    <source>
        <dbReference type="ARBA" id="ARBA00047984"/>
    </source>
</evidence>
<dbReference type="GO" id="GO:0016787">
    <property type="term" value="F:hydrolase activity"/>
    <property type="evidence" value="ECO:0007669"/>
    <property type="project" value="UniProtKB-KW"/>
</dbReference>
<feature type="non-terminal residue" evidence="7">
    <location>
        <position position="1"/>
    </location>
</feature>
<dbReference type="SUPFAM" id="SSF52540">
    <property type="entry name" value="P-loop containing nucleoside triphosphate hydrolases"/>
    <property type="match status" value="1"/>
</dbReference>